<evidence type="ECO:0000313" key="4">
    <source>
        <dbReference type="Proteomes" id="UP000800041"/>
    </source>
</evidence>
<dbReference type="OrthoDB" id="5339776at2759"/>
<feature type="region of interest" description="Disordered" evidence="1">
    <location>
        <begin position="248"/>
        <end position="302"/>
    </location>
</feature>
<accession>A0A6G1GJI1</accession>
<feature type="chain" id="PRO_5026260972" evidence="2">
    <location>
        <begin position="23"/>
        <end position="317"/>
    </location>
</feature>
<keyword evidence="2" id="KW-0732">Signal</keyword>
<evidence type="ECO:0000256" key="1">
    <source>
        <dbReference type="SAM" id="MobiDB-lite"/>
    </source>
</evidence>
<gene>
    <name evidence="3" type="ORF">K402DRAFT_408669</name>
</gene>
<reference evidence="3" key="1">
    <citation type="journal article" date="2020" name="Stud. Mycol.">
        <title>101 Dothideomycetes genomes: a test case for predicting lifestyles and emergence of pathogens.</title>
        <authorList>
            <person name="Haridas S."/>
            <person name="Albert R."/>
            <person name="Binder M."/>
            <person name="Bloem J."/>
            <person name="Labutti K."/>
            <person name="Salamov A."/>
            <person name="Andreopoulos B."/>
            <person name="Baker S."/>
            <person name="Barry K."/>
            <person name="Bills G."/>
            <person name="Bluhm B."/>
            <person name="Cannon C."/>
            <person name="Castanera R."/>
            <person name="Culley D."/>
            <person name="Daum C."/>
            <person name="Ezra D."/>
            <person name="Gonzalez J."/>
            <person name="Henrissat B."/>
            <person name="Kuo A."/>
            <person name="Liang C."/>
            <person name="Lipzen A."/>
            <person name="Lutzoni F."/>
            <person name="Magnuson J."/>
            <person name="Mondo S."/>
            <person name="Nolan M."/>
            <person name="Ohm R."/>
            <person name="Pangilinan J."/>
            <person name="Park H.-J."/>
            <person name="Ramirez L."/>
            <person name="Alfaro M."/>
            <person name="Sun H."/>
            <person name="Tritt A."/>
            <person name="Yoshinaga Y."/>
            <person name="Zwiers L.-H."/>
            <person name="Turgeon B."/>
            <person name="Goodwin S."/>
            <person name="Spatafora J."/>
            <person name="Crous P."/>
            <person name="Grigoriev I."/>
        </authorList>
    </citation>
    <scope>NUCLEOTIDE SEQUENCE</scope>
    <source>
        <strain evidence="3">CBS 113979</strain>
    </source>
</reference>
<dbReference type="Pfam" id="PF13136">
    <property type="entry name" value="DUF3984"/>
    <property type="match status" value="1"/>
</dbReference>
<evidence type="ECO:0000313" key="3">
    <source>
        <dbReference type="EMBL" id="KAF1981113.1"/>
    </source>
</evidence>
<sequence>MVFCRVFAVALWMFAIREPSSVMPPICLLHLNLHLHHSRATPFYAHLHALLRPKTPILAGTITWLSTRASSTSLVVQTADLAELRDRLSREKNARGGEDWGSPIATPRFSRFDNGSRAGSRVVSARNSRRGSRVSMQQQQMAGAMTPLAGGLIAGAEGYFDNPPSAGIEPDFVDPMSPNLSSDEDDNDEEEVARLATEGRGYGLGGIVDRLMGWSLFSVGEEGASDAEEDEEDLTVEQVRKKRAMEVQRRKTELERLSRVQSPVTPRAGQGNVAGGQGADGEREGEVVVPPPPEDGQQEGGWSDAAWLLSVASKVLL</sequence>
<keyword evidence="4" id="KW-1185">Reference proteome</keyword>
<dbReference type="InterPro" id="IPR025040">
    <property type="entry name" value="DUF3984"/>
</dbReference>
<dbReference type="Proteomes" id="UP000800041">
    <property type="component" value="Unassembled WGS sequence"/>
</dbReference>
<dbReference type="AlphaFoldDB" id="A0A6G1GJI1"/>
<protein>
    <submittedName>
        <fullName evidence="3">Uncharacterized protein</fullName>
    </submittedName>
</protein>
<feature type="signal peptide" evidence="2">
    <location>
        <begin position="1"/>
        <end position="22"/>
    </location>
</feature>
<feature type="region of interest" description="Disordered" evidence="1">
    <location>
        <begin position="115"/>
        <end position="134"/>
    </location>
</feature>
<name>A0A6G1GJI1_9PEZI</name>
<dbReference type="EMBL" id="ML977207">
    <property type="protein sequence ID" value="KAF1981113.1"/>
    <property type="molecule type" value="Genomic_DNA"/>
</dbReference>
<evidence type="ECO:0000256" key="2">
    <source>
        <dbReference type="SAM" id="SignalP"/>
    </source>
</evidence>
<organism evidence="3 4">
    <name type="scientific">Aulographum hederae CBS 113979</name>
    <dbReference type="NCBI Taxonomy" id="1176131"/>
    <lineage>
        <taxon>Eukaryota</taxon>
        <taxon>Fungi</taxon>
        <taxon>Dikarya</taxon>
        <taxon>Ascomycota</taxon>
        <taxon>Pezizomycotina</taxon>
        <taxon>Dothideomycetes</taxon>
        <taxon>Pleosporomycetidae</taxon>
        <taxon>Aulographales</taxon>
        <taxon>Aulographaceae</taxon>
    </lineage>
</organism>
<feature type="compositionally biased region" description="Basic and acidic residues" evidence="1">
    <location>
        <begin position="248"/>
        <end position="258"/>
    </location>
</feature>
<proteinExistence type="predicted"/>